<evidence type="ECO:0000313" key="3">
    <source>
        <dbReference type="Proteomes" id="UP000029224"/>
    </source>
</evidence>
<dbReference type="EMBL" id="BBMT01000006">
    <property type="protein sequence ID" value="GAL35118.1"/>
    <property type="molecule type" value="Genomic_DNA"/>
</dbReference>
<accession>A0A090T7C4</accession>
<organism evidence="2 3">
    <name type="scientific">Vibrio maritimus</name>
    <dbReference type="NCBI Taxonomy" id="990268"/>
    <lineage>
        <taxon>Bacteria</taxon>
        <taxon>Pseudomonadati</taxon>
        <taxon>Pseudomonadota</taxon>
        <taxon>Gammaproteobacteria</taxon>
        <taxon>Vibrionales</taxon>
        <taxon>Vibrionaceae</taxon>
        <taxon>Vibrio</taxon>
    </lineage>
</organism>
<protein>
    <submittedName>
        <fullName evidence="2">Uncharacterized protein</fullName>
    </submittedName>
</protein>
<reference evidence="2 3" key="2">
    <citation type="submission" date="2014-09" db="EMBL/GenBank/DDBJ databases">
        <authorList>
            <consortium name="NBRP consortium"/>
            <person name="Sawabe T."/>
            <person name="Meirelles P."/>
            <person name="Nakanishi M."/>
            <person name="Sayaka M."/>
            <person name="Hattori M."/>
            <person name="Ohkuma M."/>
        </authorList>
    </citation>
    <scope>NUCLEOTIDE SEQUENCE [LARGE SCALE GENOMIC DNA]</scope>
    <source>
        <strain evidence="2 3">JCM 19240</strain>
    </source>
</reference>
<reference evidence="2 3" key="1">
    <citation type="submission" date="2014-09" db="EMBL/GenBank/DDBJ databases">
        <title>Vibrio maritimus JCM 19240. (C210) whole genome shotgun sequence.</title>
        <authorList>
            <person name="Sawabe T."/>
            <person name="Meirelles P."/>
            <person name="Nakanishi M."/>
            <person name="Sayaka M."/>
            <person name="Hattori M."/>
            <person name="Ohkuma M."/>
        </authorList>
    </citation>
    <scope>NUCLEOTIDE SEQUENCE [LARGE SCALE GENOMIC DNA]</scope>
    <source>
        <strain evidence="2 3">JCM 19240</strain>
    </source>
</reference>
<dbReference type="AlphaFoldDB" id="A0A090T7C4"/>
<gene>
    <name evidence="2" type="ORF">JCM19240_3488</name>
</gene>
<proteinExistence type="predicted"/>
<evidence type="ECO:0000256" key="1">
    <source>
        <dbReference type="SAM" id="Phobius"/>
    </source>
</evidence>
<keyword evidence="1" id="KW-1133">Transmembrane helix</keyword>
<name>A0A090T7C4_9VIBR</name>
<keyword evidence="3" id="KW-1185">Reference proteome</keyword>
<evidence type="ECO:0000313" key="2">
    <source>
        <dbReference type="EMBL" id="GAL35118.1"/>
    </source>
</evidence>
<comment type="caution">
    <text evidence="2">The sequence shown here is derived from an EMBL/GenBank/DDBJ whole genome shotgun (WGS) entry which is preliminary data.</text>
</comment>
<keyword evidence="1" id="KW-0812">Transmembrane</keyword>
<keyword evidence="1" id="KW-0472">Membrane</keyword>
<dbReference type="Proteomes" id="UP000029224">
    <property type="component" value="Unassembled WGS sequence"/>
</dbReference>
<feature type="transmembrane region" description="Helical" evidence="1">
    <location>
        <begin position="20"/>
        <end position="51"/>
    </location>
</feature>
<sequence>MNNRRVLIKAGMDSRVTLLVGWALGALTNIFPIYSVIVFSITAFVVFAYVYKDKRKEQIELKISNEEVMRLALPDSDTQRAASKTALNLLVSDKVAEIVWHPNLNAAVSPENVGWDPSDIEVEPVDLEFDCSILVQAAGGLVEVEPPNNKKYSLVNMPFVSAESEHIKLKLRNTDYQTVETIKRWTELKPTVLEQLGHINPQLNRLPSSLCLHYTVRLGDGRILLMKRVDGVGYHPSKWSATGEEQLSESDLNNAEPIKNLFLRALGEEVLHLGNIDEFRENITCIEKHIQYMRVYSIGVEYPLYNPALFGFAQLTDTTEELRQRLIQRKYGITNLGHEDPEGVFYTVSLEEAYTLLSQGSVDAVSLFGSKKQRVYSKKLHPSTRYRLFRLIRTLKRQKLLG</sequence>
<dbReference type="OrthoDB" id="5178870at2"/>